<gene>
    <name evidence="1" type="ORF">PPL_03461</name>
</gene>
<proteinExistence type="predicted"/>
<organism evidence="1 2">
    <name type="scientific">Heterostelium pallidum (strain ATCC 26659 / Pp 5 / PN500)</name>
    <name type="common">Cellular slime mold</name>
    <name type="synonym">Polysphondylium pallidum</name>
    <dbReference type="NCBI Taxonomy" id="670386"/>
    <lineage>
        <taxon>Eukaryota</taxon>
        <taxon>Amoebozoa</taxon>
        <taxon>Evosea</taxon>
        <taxon>Eumycetozoa</taxon>
        <taxon>Dictyostelia</taxon>
        <taxon>Acytosteliales</taxon>
        <taxon>Acytosteliaceae</taxon>
        <taxon>Heterostelium</taxon>
    </lineage>
</organism>
<dbReference type="InParanoid" id="D3B4Y5"/>
<keyword evidence="2" id="KW-1185">Reference proteome</keyword>
<evidence type="ECO:0000313" key="1">
    <source>
        <dbReference type="EMBL" id="EFA84383.1"/>
    </source>
</evidence>
<name>D3B4Y5_HETP5</name>
<reference evidence="1 2" key="1">
    <citation type="journal article" date="2011" name="Genome Res.">
        <title>Phylogeny-wide analysis of social amoeba genomes highlights ancient origins for complex intercellular communication.</title>
        <authorList>
            <person name="Heidel A.J."/>
            <person name="Lawal H.M."/>
            <person name="Felder M."/>
            <person name="Schilde C."/>
            <person name="Helps N.R."/>
            <person name="Tunggal B."/>
            <person name="Rivero F."/>
            <person name="John U."/>
            <person name="Schleicher M."/>
            <person name="Eichinger L."/>
            <person name="Platzer M."/>
            <person name="Noegel A.A."/>
            <person name="Schaap P."/>
            <person name="Gloeckner G."/>
        </authorList>
    </citation>
    <scope>NUCLEOTIDE SEQUENCE [LARGE SCALE GENOMIC DNA]</scope>
    <source>
        <strain evidence="2">ATCC 26659 / Pp 5 / PN500</strain>
    </source>
</reference>
<dbReference type="Proteomes" id="UP000001396">
    <property type="component" value="Unassembled WGS sequence"/>
</dbReference>
<accession>D3B4Y5</accession>
<comment type="caution">
    <text evidence="1">The sequence shown here is derived from an EMBL/GenBank/DDBJ whole genome shotgun (WGS) entry which is preliminary data.</text>
</comment>
<sequence>MGYVTGSGTTMIDDLIKRHYQN</sequence>
<dbReference type="AlphaFoldDB" id="D3B4Y5"/>
<protein>
    <submittedName>
        <fullName evidence="1">Uncharacterized protein</fullName>
    </submittedName>
</protein>
<dbReference type="EMBL" id="ADBJ01000010">
    <property type="protein sequence ID" value="EFA84383.1"/>
    <property type="molecule type" value="Genomic_DNA"/>
</dbReference>
<evidence type="ECO:0000313" key="2">
    <source>
        <dbReference type="Proteomes" id="UP000001396"/>
    </source>
</evidence>